<name>I3RAG5_HALMT</name>
<keyword evidence="1" id="KW-0067">ATP-binding</keyword>
<keyword evidence="1" id="KW-0347">Helicase</keyword>
<dbReference type="KEGG" id="hme:HFX_6100"/>
<reference evidence="1 2" key="1">
    <citation type="journal article" date="2012" name="J. Bacteriol.">
        <title>Complete genome sequence of the metabolically versatile halophilic archaeon Haloferax mediterranei, a poly(3-hydroxybutyrate-co-3-hydroxyvalerate) producer.</title>
        <authorList>
            <person name="Han J."/>
            <person name="Zhang F."/>
            <person name="Hou J."/>
            <person name="Liu X."/>
            <person name="Li M."/>
            <person name="Liu H."/>
            <person name="Cai L."/>
            <person name="Zhang B."/>
            <person name="Chen Y."/>
            <person name="Zhou J."/>
            <person name="Hu S."/>
            <person name="Xiang H."/>
        </authorList>
    </citation>
    <scope>NUCLEOTIDE SEQUENCE [LARGE SCALE GENOMIC DNA]</scope>
    <source>
        <strain evidence="2">ATCC 33500 / DSM 1411 / JCM 8866 / NBRC 14739 / NCIMB 2177 / R-4</strain>
        <plasmid evidence="2">pHM500</plasmid>
    </source>
</reference>
<keyword evidence="1" id="KW-0540">Nuclease</keyword>
<dbReference type="GeneID" id="40158217"/>
<keyword evidence="1" id="KW-0547">Nucleotide-binding</keyword>
<geneLocation type="plasmid" evidence="1 2">
    <name>pHM500</name>
</geneLocation>
<dbReference type="RefSeq" id="WP_014732752.1">
    <property type="nucleotide sequence ID" value="NC_017944.1"/>
</dbReference>
<sequence>MYRELKDLTNSEWCLSDQELRDLAQLEDVIERYSGNTVQPPLTPEFIDSLEHYGSLSTRTGPHRRVNQTSLMTR</sequence>
<keyword evidence="1" id="KW-0378">Hydrolase</keyword>
<gene>
    <name evidence="1" type="ordered locus">HFX_6100</name>
</gene>
<proteinExistence type="predicted"/>
<dbReference type="GO" id="GO:0004527">
    <property type="term" value="F:exonuclease activity"/>
    <property type="evidence" value="ECO:0007669"/>
    <property type="project" value="UniProtKB-KW"/>
</dbReference>
<keyword evidence="1" id="KW-0614">Plasmid</keyword>
<evidence type="ECO:0000313" key="1">
    <source>
        <dbReference type="EMBL" id="AFK21225.1"/>
    </source>
</evidence>
<organism evidence="1 2">
    <name type="scientific">Haloferax mediterranei (strain ATCC 33500 / DSM 1411 / JCM 8866 / NBRC 14739 / NCIMB 2177 / R-4)</name>
    <name type="common">Halobacterium mediterranei</name>
    <dbReference type="NCBI Taxonomy" id="523841"/>
    <lineage>
        <taxon>Archaea</taxon>
        <taxon>Methanobacteriati</taxon>
        <taxon>Methanobacteriota</taxon>
        <taxon>Stenosarchaea group</taxon>
        <taxon>Halobacteria</taxon>
        <taxon>Halobacteriales</taxon>
        <taxon>Haloferacaceae</taxon>
        <taxon>Haloferax</taxon>
    </lineage>
</organism>
<dbReference type="EMBL" id="CP001871">
    <property type="protein sequence ID" value="AFK21225.1"/>
    <property type="molecule type" value="Genomic_DNA"/>
</dbReference>
<evidence type="ECO:0000313" key="2">
    <source>
        <dbReference type="Proteomes" id="UP000006469"/>
    </source>
</evidence>
<keyword evidence="1" id="KW-0269">Exonuclease</keyword>
<dbReference type="HOGENOM" id="CLU_2678778_0_0_2"/>
<dbReference type="AlphaFoldDB" id="I3RAG5"/>
<dbReference type="GO" id="GO:0004386">
    <property type="term" value="F:helicase activity"/>
    <property type="evidence" value="ECO:0007669"/>
    <property type="project" value="UniProtKB-KW"/>
</dbReference>
<protein>
    <submittedName>
        <fullName evidence="1">ATP-dependent exonuclease V beta subunit, helicase and exonuclease domain-containing</fullName>
    </submittedName>
</protein>
<accession>I3RAG5</accession>
<dbReference type="Proteomes" id="UP000006469">
    <property type="component" value="Plasmid pHM500"/>
</dbReference>